<sequence>MTCSSRAVSRFHGRIRGDAVPDQQPLDGVTVITLAVNLPGPLAAARLSALGAEVIKVEPLTGDPLDAAVPEYYRELTVGQDIRRIDLKDPAGKAELEALAADAQVLLTAMRPRAAAALGLPELVEQHGLVHVEIVGFAGDRADVPGHDLTYQAAHSTLVPGTMPTVPIADVLGGEHAALEALAGLRQKEQLGAAGGIVKRIVLDDAAAWAAGPARHGLSSPGGHLGGGSPFYRTYATSDGHIAVACLEPHFAKALAAHIGTEEAVLESTFAGKPTAHWVEFAAEHDLPIERVALGSGQNPGRYRTHSANRNIRC</sequence>
<dbReference type="InterPro" id="IPR044855">
    <property type="entry name" value="CoA-Trfase_III_dom3_sf"/>
</dbReference>
<accession>A0A5C4WXH1</accession>
<evidence type="ECO:0000313" key="1">
    <source>
        <dbReference type="EMBL" id="TNM53051.1"/>
    </source>
</evidence>
<proteinExistence type="predicted"/>
<dbReference type="InterPro" id="IPR003673">
    <property type="entry name" value="CoA-Trfase_fam_III"/>
</dbReference>
<protein>
    <submittedName>
        <fullName evidence="1">Carnitine dehydratase</fullName>
    </submittedName>
</protein>
<dbReference type="PANTHER" id="PTHR48228">
    <property type="entry name" value="SUCCINYL-COA--D-CITRAMALATE COA-TRANSFERASE"/>
    <property type="match status" value="1"/>
</dbReference>
<dbReference type="Proteomes" id="UP000314223">
    <property type="component" value="Unassembled WGS sequence"/>
</dbReference>
<dbReference type="SUPFAM" id="SSF89796">
    <property type="entry name" value="CoA-transferase family III (CaiB/BaiF)"/>
    <property type="match status" value="1"/>
</dbReference>
<dbReference type="PANTHER" id="PTHR48228:SF5">
    <property type="entry name" value="ALPHA-METHYLACYL-COA RACEMASE"/>
    <property type="match status" value="1"/>
</dbReference>
<dbReference type="AlphaFoldDB" id="A0A5C4WXH1"/>
<name>A0A5C4WXH1_9MICO</name>
<dbReference type="Pfam" id="PF02515">
    <property type="entry name" value="CoA_transf_3"/>
    <property type="match status" value="1"/>
</dbReference>
<comment type="caution">
    <text evidence="1">The sequence shown here is derived from an EMBL/GenBank/DDBJ whole genome shotgun (WGS) entry which is preliminary data.</text>
</comment>
<dbReference type="GO" id="GO:0003824">
    <property type="term" value="F:catalytic activity"/>
    <property type="evidence" value="ECO:0007669"/>
    <property type="project" value="InterPro"/>
</dbReference>
<dbReference type="InterPro" id="IPR050509">
    <property type="entry name" value="CoA-transferase_III"/>
</dbReference>
<dbReference type="Gene3D" id="3.30.1540.10">
    <property type="entry name" value="formyl-coa transferase, domain 3"/>
    <property type="match status" value="1"/>
</dbReference>
<dbReference type="InterPro" id="IPR023606">
    <property type="entry name" value="CoA-Trfase_III_dom_1_sf"/>
</dbReference>
<gene>
    <name evidence="1" type="ORF">FHQ09_16395</name>
</gene>
<evidence type="ECO:0000313" key="2">
    <source>
        <dbReference type="Proteomes" id="UP000314223"/>
    </source>
</evidence>
<organism evidence="1 2">
    <name type="scientific">Brevibacterium sediminis</name>
    <dbReference type="NCBI Taxonomy" id="1857024"/>
    <lineage>
        <taxon>Bacteria</taxon>
        <taxon>Bacillati</taxon>
        <taxon>Actinomycetota</taxon>
        <taxon>Actinomycetes</taxon>
        <taxon>Micrococcales</taxon>
        <taxon>Brevibacteriaceae</taxon>
        <taxon>Brevibacterium</taxon>
    </lineage>
</organism>
<dbReference type="EMBL" id="VDMQ01000012">
    <property type="protein sequence ID" value="TNM53051.1"/>
    <property type="molecule type" value="Genomic_DNA"/>
</dbReference>
<reference evidence="1 2" key="1">
    <citation type="submission" date="2019-06" db="EMBL/GenBank/DDBJ databases">
        <authorList>
            <person name="Mardanova A.M."/>
            <person name="Pudova D.S."/>
            <person name="Shagimardanova E.I."/>
            <person name="Gogoleva N.E."/>
            <person name="Lutfullin M.T."/>
            <person name="Hadieva G.F."/>
            <person name="Sharipova M.R."/>
        </authorList>
    </citation>
    <scope>NUCLEOTIDE SEQUENCE [LARGE SCALE GENOMIC DNA]</scope>
    <source>
        <strain evidence="1 2">MG-1</strain>
    </source>
</reference>
<dbReference type="Gene3D" id="3.40.50.10540">
    <property type="entry name" value="Crotonobetainyl-coa:carnitine coa-transferase, domain 1"/>
    <property type="match status" value="1"/>
</dbReference>